<dbReference type="InterPro" id="IPR003848">
    <property type="entry name" value="DUF218"/>
</dbReference>
<dbReference type="GO" id="GO:0005886">
    <property type="term" value="C:plasma membrane"/>
    <property type="evidence" value="ECO:0007669"/>
    <property type="project" value="TreeGrafter"/>
</dbReference>
<dbReference type="CDD" id="cd06259">
    <property type="entry name" value="YdcF-like"/>
    <property type="match status" value="1"/>
</dbReference>
<feature type="domain" description="DUF218" evidence="1">
    <location>
        <begin position="55"/>
        <end position="188"/>
    </location>
</feature>
<dbReference type="EMBL" id="VSZS01000064">
    <property type="protein sequence ID" value="TYR31624.1"/>
    <property type="molecule type" value="Genomic_DNA"/>
</dbReference>
<accession>A0A5D4GU27</accession>
<comment type="caution">
    <text evidence="2">The sequence shown here is derived from an EMBL/GenBank/DDBJ whole genome shotgun (WGS) entry which is preliminary data.</text>
</comment>
<dbReference type="PANTHER" id="PTHR30336">
    <property type="entry name" value="INNER MEMBRANE PROTEIN, PROBABLE PERMEASE"/>
    <property type="match status" value="1"/>
</dbReference>
<dbReference type="InterPro" id="IPR051599">
    <property type="entry name" value="Cell_Envelope_Assoc"/>
</dbReference>
<dbReference type="Pfam" id="PF02698">
    <property type="entry name" value="DUF218"/>
    <property type="match status" value="1"/>
</dbReference>
<name>A0A5D4GU27_9HYPH</name>
<evidence type="ECO:0000313" key="3">
    <source>
        <dbReference type="Proteomes" id="UP000323258"/>
    </source>
</evidence>
<dbReference type="GO" id="GO:0000270">
    <property type="term" value="P:peptidoglycan metabolic process"/>
    <property type="evidence" value="ECO:0007669"/>
    <property type="project" value="TreeGrafter"/>
</dbReference>
<dbReference type="GO" id="GO:0043164">
    <property type="term" value="P:Gram-negative-bacterium-type cell wall biogenesis"/>
    <property type="evidence" value="ECO:0007669"/>
    <property type="project" value="TreeGrafter"/>
</dbReference>
<reference evidence="2 3" key="2">
    <citation type="submission" date="2019-09" db="EMBL/GenBank/DDBJ databases">
        <title>Mesorhizobium sp. MaA-C15 isolated from Microcystis aeruginosa.</title>
        <authorList>
            <person name="Jeong S.E."/>
            <person name="Jin H.M."/>
            <person name="Jeon C.O."/>
        </authorList>
    </citation>
    <scope>NUCLEOTIDE SEQUENCE [LARGE SCALE GENOMIC DNA]</scope>
    <source>
        <strain evidence="2 3">MaA-C15</strain>
    </source>
</reference>
<gene>
    <name evidence="2" type="ORF">FY036_15270</name>
</gene>
<dbReference type="InterPro" id="IPR014729">
    <property type="entry name" value="Rossmann-like_a/b/a_fold"/>
</dbReference>
<dbReference type="AlphaFoldDB" id="A0A5D4GU27"/>
<evidence type="ECO:0000259" key="1">
    <source>
        <dbReference type="Pfam" id="PF02698"/>
    </source>
</evidence>
<sequence>MAAQPAQGHAPARHITRKVLVLMLLLSTLLVGAHLALVALSEQFVTVRGDMKPADVMIVLGGDGPSRAFKARELWHRGLAHSVIVSGDGDCDYIRDTLVEGGVPAGVVTTECLSGSTRENARFSTPLLAAAQARSAILVTSWFHTRRAIATFAAACPSITFTAIPSEPPTTLFETAFGHYGPAIAKEYAKLALYRLQDASQDPWPDGGRPEWCEEGRE</sequence>
<evidence type="ECO:0000313" key="2">
    <source>
        <dbReference type="EMBL" id="TYR31624.1"/>
    </source>
</evidence>
<proteinExistence type="predicted"/>
<dbReference type="PANTHER" id="PTHR30336:SF4">
    <property type="entry name" value="ENVELOPE BIOGENESIS FACTOR ELYC"/>
    <property type="match status" value="1"/>
</dbReference>
<reference evidence="2 3" key="1">
    <citation type="submission" date="2019-08" db="EMBL/GenBank/DDBJ databases">
        <authorList>
            <person name="Seo Y.L."/>
        </authorList>
    </citation>
    <scope>NUCLEOTIDE SEQUENCE [LARGE SCALE GENOMIC DNA]</scope>
    <source>
        <strain evidence="2 3">MaA-C15</strain>
    </source>
</reference>
<dbReference type="Proteomes" id="UP000323258">
    <property type="component" value="Unassembled WGS sequence"/>
</dbReference>
<keyword evidence="3" id="KW-1185">Reference proteome</keyword>
<organism evidence="2 3">
    <name type="scientific">Neoaquamicrobium microcysteis</name>
    <dbReference type="NCBI Taxonomy" id="2682781"/>
    <lineage>
        <taxon>Bacteria</taxon>
        <taxon>Pseudomonadati</taxon>
        <taxon>Pseudomonadota</taxon>
        <taxon>Alphaproteobacteria</taxon>
        <taxon>Hyphomicrobiales</taxon>
        <taxon>Phyllobacteriaceae</taxon>
        <taxon>Neoaquamicrobium</taxon>
    </lineage>
</organism>
<dbReference type="Gene3D" id="3.40.50.620">
    <property type="entry name" value="HUPs"/>
    <property type="match status" value="1"/>
</dbReference>
<protein>
    <submittedName>
        <fullName evidence="2">YdcF family protein</fullName>
    </submittedName>
</protein>